<comment type="similarity">
    <text evidence="8 9">Belongs to the TRAP transporter small permease family.</text>
</comment>
<evidence type="ECO:0000256" key="5">
    <source>
        <dbReference type="ARBA" id="ARBA00022692"/>
    </source>
</evidence>
<dbReference type="AlphaFoldDB" id="A0A2G1QSI8"/>
<keyword evidence="6 9" id="KW-1133">Transmembrane helix</keyword>
<gene>
    <name evidence="11" type="ORF">CSC94_05725</name>
</gene>
<evidence type="ECO:0000256" key="4">
    <source>
        <dbReference type="ARBA" id="ARBA00022519"/>
    </source>
</evidence>
<dbReference type="PANTHER" id="PTHR35011:SF4">
    <property type="entry name" value="SLL1102 PROTEIN"/>
    <property type="match status" value="1"/>
</dbReference>
<feature type="domain" description="Tripartite ATP-independent periplasmic transporters DctQ component" evidence="10">
    <location>
        <begin position="13"/>
        <end position="137"/>
    </location>
</feature>
<dbReference type="PANTHER" id="PTHR35011">
    <property type="entry name" value="2,3-DIKETO-L-GULONATE TRAP TRANSPORTER SMALL PERMEASE PROTEIN YIAM"/>
    <property type="match status" value="1"/>
</dbReference>
<comment type="subunit">
    <text evidence="9">The complex comprises the extracytoplasmic solute receptor protein and the two transmembrane proteins.</text>
</comment>
<evidence type="ECO:0000256" key="8">
    <source>
        <dbReference type="ARBA" id="ARBA00038436"/>
    </source>
</evidence>
<dbReference type="Pfam" id="PF04290">
    <property type="entry name" value="DctQ"/>
    <property type="match status" value="1"/>
</dbReference>
<comment type="caution">
    <text evidence="9">Lacks conserved residue(s) required for the propagation of feature annotation.</text>
</comment>
<evidence type="ECO:0000313" key="12">
    <source>
        <dbReference type="Proteomes" id="UP000221168"/>
    </source>
</evidence>
<dbReference type="OrthoDB" id="9794346at2"/>
<keyword evidence="3" id="KW-1003">Cell membrane</keyword>
<dbReference type="EMBL" id="PDVP01000002">
    <property type="protein sequence ID" value="PHP68414.1"/>
    <property type="molecule type" value="Genomic_DNA"/>
</dbReference>
<keyword evidence="2 9" id="KW-0813">Transport</keyword>
<sequence>MALFAVMFVGQIVIVLLRYVMGIGFLELQDAVIYAFACLVVLTIPLAMRLDRHVRVDVLREYQSPRARWLTDKAGHLLFTLPVFGLIAVDAWPLVASSWAIREGSLETGGLPGLFLVKSAVLVMCGLVLIVALADLAAGRDDDAG</sequence>
<organism evidence="11 12">
    <name type="scientific">Zhengella mangrovi</name>
    <dbReference type="NCBI Taxonomy" id="1982044"/>
    <lineage>
        <taxon>Bacteria</taxon>
        <taxon>Pseudomonadati</taxon>
        <taxon>Pseudomonadota</taxon>
        <taxon>Alphaproteobacteria</taxon>
        <taxon>Hyphomicrobiales</taxon>
        <taxon>Notoacmeibacteraceae</taxon>
        <taxon>Zhengella</taxon>
    </lineage>
</organism>
<evidence type="ECO:0000256" key="1">
    <source>
        <dbReference type="ARBA" id="ARBA00004429"/>
    </source>
</evidence>
<dbReference type="Proteomes" id="UP000221168">
    <property type="component" value="Unassembled WGS sequence"/>
</dbReference>
<name>A0A2G1QSI8_9HYPH</name>
<evidence type="ECO:0000256" key="6">
    <source>
        <dbReference type="ARBA" id="ARBA00022989"/>
    </source>
</evidence>
<reference evidence="11 12" key="1">
    <citation type="submission" date="2017-10" db="EMBL/GenBank/DDBJ databases">
        <title>Sedimentibacterium mangrovi gen. nov., sp. nov., a novel member of family Phyllobacteriacea isolated from mangrove sediment.</title>
        <authorList>
            <person name="Liao H."/>
            <person name="Tian Y."/>
        </authorList>
    </citation>
    <scope>NUCLEOTIDE SEQUENCE [LARGE SCALE GENOMIC DNA]</scope>
    <source>
        <strain evidence="11 12">X9-2-2</strain>
    </source>
</reference>
<evidence type="ECO:0000259" key="10">
    <source>
        <dbReference type="Pfam" id="PF04290"/>
    </source>
</evidence>
<comment type="caution">
    <text evidence="11">The sequence shown here is derived from an EMBL/GenBank/DDBJ whole genome shotgun (WGS) entry which is preliminary data.</text>
</comment>
<keyword evidence="5 9" id="KW-0812">Transmembrane</keyword>
<dbReference type="InterPro" id="IPR055348">
    <property type="entry name" value="DctQ"/>
</dbReference>
<comment type="function">
    <text evidence="9">Part of the tripartite ATP-independent periplasmic (TRAP) transport system.</text>
</comment>
<evidence type="ECO:0000256" key="9">
    <source>
        <dbReference type="RuleBase" id="RU369079"/>
    </source>
</evidence>
<evidence type="ECO:0000313" key="11">
    <source>
        <dbReference type="EMBL" id="PHP68414.1"/>
    </source>
</evidence>
<keyword evidence="12" id="KW-1185">Reference proteome</keyword>
<comment type="subcellular location">
    <subcellularLocation>
        <location evidence="1 9">Cell inner membrane</location>
        <topology evidence="1 9">Multi-pass membrane protein</topology>
    </subcellularLocation>
</comment>
<evidence type="ECO:0000256" key="7">
    <source>
        <dbReference type="ARBA" id="ARBA00023136"/>
    </source>
</evidence>
<keyword evidence="4 9" id="KW-0997">Cell inner membrane</keyword>
<accession>A0A2G1QSI8</accession>
<feature type="transmembrane region" description="Helical" evidence="9">
    <location>
        <begin position="74"/>
        <end position="95"/>
    </location>
</feature>
<dbReference type="GO" id="GO:0005886">
    <property type="term" value="C:plasma membrane"/>
    <property type="evidence" value="ECO:0007669"/>
    <property type="project" value="UniProtKB-SubCell"/>
</dbReference>
<dbReference type="InterPro" id="IPR007387">
    <property type="entry name" value="TRAP_DctQ"/>
</dbReference>
<protein>
    <recommendedName>
        <fullName evidence="9">TRAP transporter small permease protein</fullName>
    </recommendedName>
</protein>
<feature type="transmembrane region" description="Helical" evidence="9">
    <location>
        <begin position="32"/>
        <end position="50"/>
    </location>
</feature>
<feature type="transmembrane region" description="Helical" evidence="9">
    <location>
        <begin position="115"/>
        <end position="138"/>
    </location>
</feature>
<keyword evidence="7 9" id="KW-0472">Membrane</keyword>
<proteinExistence type="inferred from homology"/>
<evidence type="ECO:0000256" key="2">
    <source>
        <dbReference type="ARBA" id="ARBA00022448"/>
    </source>
</evidence>
<evidence type="ECO:0000256" key="3">
    <source>
        <dbReference type="ARBA" id="ARBA00022475"/>
    </source>
</evidence>
<dbReference type="GO" id="GO:0022857">
    <property type="term" value="F:transmembrane transporter activity"/>
    <property type="evidence" value="ECO:0007669"/>
    <property type="project" value="UniProtKB-UniRule"/>
</dbReference>